<organism evidence="1 2">
    <name type="scientific">Gimesia chilikensis</name>
    <dbReference type="NCBI Taxonomy" id="2605989"/>
    <lineage>
        <taxon>Bacteria</taxon>
        <taxon>Pseudomonadati</taxon>
        <taxon>Planctomycetota</taxon>
        <taxon>Planctomycetia</taxon>
        <taxon>Planctomycetales</taxon>
        <taxon>Planctomycetaceae</taxon>
        <taxon>Gimesia</taxon>
    </lineage>
</organism>
<name>A0A517WA37_9PLAN</name>
<dbReference type="AlphaFoldDB" id="A0A517WA37"/>
<dbReference type="Proteomes" id="UP000320722">
    <property type="component" value="Chromosome"/>
</dbReference>
<dbReference type="RefSeq" id="WP_145038644.1">
    <property type="nucleotide sequence ID" value="NZ_CP036347.1"/>
</dbReference>
<protein>
    <submittedName>
        <fullName evidence="1">Uncharacterized protein</fullName>
    </submittedName>
</protein>
<sequence length="92" mass="10486">MDPHFQVLRLRTQVYFSTLRELPEQQKQEPVDIVTASNFNHLVDDLSSFAPSIGSALPAKIDIASLKQEPVSYRVLEELESEILELMPEMKS</sequence>
<accession>A0A517WA37</accession>
<gene>
    <name evidence="1" type="ORF">V6x_18190</name>
</gene>
<reference evidence="1 2" key="1">
    <citation type="submission" date="2019-02" db="EMBL/GenBank/DDBJ databases">
        <title>Deep-cultivation of Planctomycetes and their phenomic and genomic characterization uncovers novel biology.</title>
        <authorList>
            <person name="Wiegand S."/>
            <person name="Jogler M."/>
            <person name="Boedeker C."/>
            <person name="Pinto D."/>
            <person name="Vollmers J."/>
            <person name="Rivas-Marin E."/>
            <person name="Kohn T."/>
            <person name="Peeters S.H."/>
            <person name="Heuer A."/>
            <person name="Rast P."/>
            <person name="Oberbeckmann S."/>
            <person name="Bunk B."/>
            <person name="Jeske O."/>
            <person name="Meyerdierks A."/>
            <person name="Storesund J.E."/>
            <person name="Kallscheuer N."/>
            <person name="Luecker S."/>
            <person name="Lage O.M."/>
            <person name="Pohl T."/>
            <person name="Merkel B.J."/>
            <person name="Hornburger P."/>
            <person name="Mueller R.-W."/>
            <person name="Bruemmer F."/>
            <person name="Labrenz M."/>
            <person name="Spormann A.M."/>
            <person name="Op den Camp H."/>
            <person name="Overmann J."/>
            <person name="Amann R."/>
            <person name="Jetten M.S.M."/>
            <person name="Mascher T."/>
            <person name="Medema M.H."/>
            <person name="Devos D.P."/>
            <person name="Kaster A.-K."/>
            <person name="Ovreas L."/>
            <person name="Rohde M."/>
            <person name="Galperin M.Y."/>
            <person name="Jogler C."/>
        </authorList>
    </citation>
    <scope>NUCLEOTIDE SEQUENCE [LARGE SCALE GENOMIC DNA]</scope>
    <source>
        <strain evidence="1 2">V6</strain>
    </source>
</reference>
<dbReference type="EMBL" id="CP036347">
    <property type="protein sequence ID" value="QDU02118.1"/>
    <property type="molecule type" value="Genomic_DNA"/>
</dbReference>
<evidence type="ECO:0000313" key="2">
    <source>
        <dbReference type="Proteomes" id="UP000320722"/>
    </source>
</evidence>
<evidence type="ECO:0000313" key="1">
    <source>
        <dbReference type="EMBL" id="QDU02118.1"/>
    </source>
</evidence>
<proteinExistence type="predicted"/>